<reference evidence="1" key="1">
    <citation type="journal article" date="2012" name="PLoS ONE">
        <title>Gene sets for utilization of primary and secondary nutrition supplies in the distal gut of endangered iberian lynx.</title>
        <authorList>
            <person name="Alcaide M."/>
            <person name="Messina E."/>
            <person name="Richter M."/>
            <person name="Bargiela R."/>
            <person name="Peplies J."/>
            <person name="Huws S.A."/>
            <person name="Newbold C.J."/>
            <person name="Golyshin P.N."/>
            <person name="Simon M.A."/>
            <person name="Lopez G."/>
            <person name="Yakimov M.M."/>
            <person name="Ferrer M."/>
        </authorList>
    </citation>
    <scope>NUCLEOTIDE SEQUENCE</scope>
</reference>
<dbReference type="AlphaFoldDB" id="J9FUP2"/>
<protein>
    <submittedName>
        <fullName evidence="1">Uncharacterized protein</fullName>
    </submittedName>
</protein>
<evidence type="ECO:0000313" key="1">
    <source>
        <dbReference type="EMBL" id="EJW98696.1"/>
    </source>
</evidence>
<organism evidence="1">
    <name type="scientific">gut metagenome</name>
    <dbReference type="NCBI Taxonomy" id="749906"/>
    <lineage>
        <taxon>unclassified sequences</taxon>
        <taxon>metagenomes</taxon>
        <taxon>organismal metagenomes</taxon>
    </lineage>
</organism>
<dbReference type="EMBL" id="AMCI01004145">
    <property type="protein sequence ID" value="EJW98696.1"/>
    <property type="molecule type" value="Genomic_DNA"/>
</dbReference>
<gene>
    <name evidence="1" type="ORF">EVA_13196</name>
</gene>
<proteinExistence type="predicted"/>
<sequence length="36" mass="4408">MHQMSLADMMFHYLWLSFVALPSFILRQELIQNRCH</sequence>
<name>J9FUP2_9ZZZZ</name>
<accession>J9FUP2</accession>
<comment type="caution">
    <text evidence="1">The sequence shown here is derived from an EMBL/GenBank/DDBJ whole genome shotgun (WGS) entry which is preliminary data.</text>
</comment>